<gene>
    <name evidence="2" type="ORF">Syun_025068</name>
</gene>
<dbReference type="Proteomes" id="UP001420932">
    <property type="component" value="Unassembled WGS sequence"/>
</dbReference>
<protein>
    <submittedName>
        <fullName evidence="2">Uncharacterized protein</fullName>
    </submittedName>
</protein>
<keyword evidence="1" id="KW-1133">Transmembrane helix</keyword>
<sequence>MPCHDYAPRRQDHTQPQSQPQLPLWLLEYHMVRRKVEKEDLESQIIPTGSNSHDTLLNGHPLVVTTPWHDPSLNDVKIKEWILSHDSDDMNCILLLMGIALVSGLLVSMVLESVLNRVGKSE</sequence>
<dbReference type="AlphaFoldDB" id="A0AAP0HQX0"/>
<reference evidence="2 3" key="1">
    <citation type="submission" date="2024-01" db="EMBL/GenBank/DDBJ databases">
        <title>Genome assemblies of Stephania.</title>
        <authorList>
            <person name="Yang L."/>
        </authorList>
    </citation>
    <scope>NUCLEOTIDE SEQUENCE [LARGE SCALE GENOMIC DNA]</scope>
    <source>
        <strain evidence="2">YNDBR</strain>
        <tissue evidence="2">Leaf</tissue>
    </source>
</reference>
<organism evidence="2 3">
    <name type="scientific">Stephania yunnanensis</name>
    <dbReference type="NCBI Taxonomy" id="152371"/>
    <lineage>
        <taxon>Eukaryota</taxon>
        <taxon>Viridiplantae</taxon>
        <taxon>Streptophyta</taxon>
        <taxon>Embryophyta</taxon>
        <taxon>Tracheophyta</taxon>
        <taxon>Spermatophyta</taxon>
        <taxon>Magnoliopsida</taxon>
        <taxon>Ranunculales</taxon>
        <taxon>Menispermaceae</taxon>
        <taxon>Menispermoideae</taxon>
        <taxon>Cissampelideae</taxon>
        <taxon>Stephania</taxon>
    </lineage>
</organism>
<dbReference type="EMBL" id="JBBNAF010000011">
    <property type="protein sequence ID" value="KAK9098023.1"/>
    <property type="molecule type" value="Genomic_DNA"/>
</dbReference>
<keyword evidence="3" id="KW-1185">Reference proteome</keyword>
<evidence type="ECO:0000313" key="2">
    <source>
        <dbReference type="EMBL" id="KAK9098023.1"/>
    </source>
</evidence>
<evidence type="ECO:0000256" key="1">
    <source>
        <dbReference type="SAM" id="Phobius"/>
    </source>
</evidence>
<feature type="transmembrane region" description="Helical" evidence="1">
    <location>
        <begin position="92"/>
        <end position="111"/>
    </location>
</feature>
<name>A0AAP0HQX0_9MAGN</name>
<keyword evidence="1" id="KW-0812">Transmembrane</keyword>
<evidence type="ECO:0000313" key="3">
    <source>
        <dbReference type="Proteomes" id="UP001420932"/>
    </source>
</evidence>
<accession>A0AAP0HQX0</accession>
<keyword evidence="1" id="KW-0472">Membrane</keyword>
<comment type="caution">
    <text evidence="2">The sequence shown here is derived from an EMBL/GenBank/DDBJ whole genome shotgun (WGS) entry which is preliminary data.</text>
</comment>
<proteinExistence type="predicted"/>